<dbReference type="KEGG" id="dfa:DFA_01603"/>
<dbReference type="EMBL" id="GL883010">
    <property type="protein sequence ID" value="EGG21717.1"/>
    <property type="molecule type" value="Genomic_DNA"/>
</dbReference>
<dbReference type="GO" id="GO:0030246">
    <property type="term" value="F:carbohydrate binding"/>
    <property type="evidence" value="ECO:0007669"/>
    <property type="project" value="InterPro"/>
</dbReference>
<dbReference type="OrthoDB" id="10261055at2759"/>
<dbReference type="InterPro" id="IPR028995">
    <property type="entry name" value="Glyco_hydro_57/38_cen_sf"/>
</dbReference>
<dbReference type="InterPro" id="IPR011682">
    <property type="entry name" value="Glyco_hydro_38_C"/>
</dbReference>
<dbReference type="Pfam" id="PF01074">
    <property type="entry name" value="Glyco_hydro_38N"/>
    <property type="match status" value="1"/>
</dbReference>
<dbReference type="InterPro" id="IPR054723">
    <property type="entry name" value="Ams1-like_N"/>
</dbReference>
<dbReference type="RefSeq" id="XP_004359567.1">
    <property type="nucleotide sequence ID" value="XM_004359510.1"/>
</dbReference>
<dbReference type="Pfam" id="PF09261">
    <property type="entry name" value="Alpha-mann_mid"/>
    <property type="match status" value="1"/>
</dbReference>
<evidence type="ECO:0000256" key="3">
    <source>
        <dbReference type="ARBA" id="ARBA00012752"/>
    </source>
</evidence>
<keyword evidence="6" id="KW-0326">Glycosidase</keyword>
<keyword evidence="9" id="KW-1185">Reference proteome</keyword>
<dbReference type="Pfam" id="PF22907">
    <property type="entry name" value="Ams1-like_1st"/>
    <property type="match status" value="1"/>
</dbReference>
<keyword evidence="5" id="KW-0378">Hydrolase</keyword>
<sequence length="1105" mass="124672">MQGTRNIHVERIEKFLSDTYFTDVNLRGKIYPVIDKNACNLKVSEKCDRITFDESQSLKYESCKVGKVFGPSWSSFWFQVSIDVPQSMKGEEVHFLWNSSSEALIWRDGAPIQGLTGGTWVDKRIEYKLFDVAEGGEHVELVIEMACNGMFGVGRDGLINACDPTKTFTLVQCEIGVFDRDAYTLFTYLTMLHDVAKNNTSNTYNPQPTNTNPSMTEFTQRANQALRLANDLINQVDVDDRTTFKPAIERAQKEFFEQANGDGCHGVSAIGHCHIDVAWLWPYAETKRKCARSFATQLLYMDYYRDYKFVQSQAQLYSWTKQLYPQLYARMLVMASKGQWVTTGGTWVEMDGNLPGGESFVRQFLHGQRFFKSEFGQYCTEFWLPDTFGYSGQLPQVVRHAGISNFITQKLSWNNINKFPHSTFIWEGIDGSRVLTHFPPANTYNSAADVKEVQMCESNHKNNDVSNNSLMIYGHGDGGGGPNIEMIERLSRLSDTNGIPQVKLQSPAEFFKVIEKDKDRLPVWIGELYFELHRGTYTTQANCKKGNRKCEQLLHDVEALSTILDLHKVEGFQYPRLKELWELLLLNQFHDVLPGSSIGMVYKDAAEHHGHIQQQVYDIIKKTMAHLVGGNVSGEHQEHSVAGDDDAFDLVVFNPSPFDCEKIIELPDHFESPQKSINGHPLAAIKVPSYGFVRVNQATFSKSMENIAFARVNGDGSVALENPFLQVLVTKEGAISSIVDRRVNRQVIDANEKVLGGIGNRFVLYDDQCLFWDAWDVEIYSQNKYKVLGGAEGGAKIIENGPYRVAIEFSYPQLTSKSSIKQIIYLSNNSPRIDFETVVEWHENRKMLKVEFPTTIRAMNCKYDIQFGHVERPTHKNTTWDVAKFEVCGHKWADLSEYGYGVALLNDCKYGYSVSGGVMRLSLLRSAKSPDDEADMGTHRFTYSLLPHTGDLQQSGVITEGYALNTQFHTVQVPSTPVSLQELPFNLPTLQSFVRVNCAISNSLASTTSPTLPPSPTLLQPPPLLTSSVIIETLKKCEEGDGYIIRVYESFGGKTNYSFNFCPSANISTIVPVNGLEEELKDERSYKPGESIPINPFQIQSFKLV</sequence>
<dbReference type="SUPFAM" id="SSF88688">
    <property type="entry name" value="Families 57/38 glycoside transferase middle domain"/>
    <property type="match status" value="1"/>
</dbReference>
<evidence type="ECO:0000256" key="6">
    <source>
        <dbReference type="ARBA" id="ARBA00023295"/>
    </source>
</evidence>
<dbReference type="GO" id="GO:0004559">
    <property type="term" value="F:alpha-mannosidase activity"/>
    <property type="evidence" value="ECO:0007669"/>
    <property type="project" value="UniProtKB-EC"/>
</dbReference>
<dbReference type="InterPro" id="IPR011330">
    <property type="entry name" value="Glyco_hydro/deAcase_b/a-brl"/>
</dbReference>
<evidence type="ECO:0000313" key="8">
    <source>
        <dbReference type="EMBL" id="EGG21717.1"/>
    </source>
</evidence>
<proteinExistence type="inferred from homology"/>
<dbReference type="GO" id="GO:0046872">
    <property type="term" value="F:metal ion binding"/>
    <property type="evidence" value="ECO:0007669"/>
    <property type="project" value="UniProtKB-KW"/>
</dbReference>
<protein>
    <recommendedName>
        <fullName evidence="3">alpha-mannosidase</fullName>
        <ecNumber evidence="3">3.2.1.24</ecNumber>
    </recommendedName>
</protein>
<dbReference type="FunFam" id="1.20.1270.50:FF:000004">
    <property type="entry name" value="alpha-mannosidase 2C1 isoform X1"/>
    <property type="match status" value="1"/>
</dbReference>
<dbReference type="InterPro" id="IPR000602">
    <property type="entry name" value="Glyco_hydro_38_N"/>
</dbReference>
<comment type="catalytic activity">
    <reaction evidence="1">
        <text>Hydrolysis of terminal, non-reducing alpha-D-mannose residues in alpha-D-mannosides.</text>
        <dbReference type="EC" id="3.2.1.24"/>
    </reaction>
</comment>
<dbReference type="SUPFAM" id="SSF88713">
    <property type="entry name" value="Glycoside hydrolase/deacetylase"/>
    <property type="match status" value="1"/>
</dbReference>
<organism evidence="8 9">
    <name type="scientific">Cavenderia fasciculata</name>
    <name type="common">Slime mold</name>
    <name type="synonym">Dictyostelium fasciculatum</name>
    <dbReference type="NCBI Taxonomy" id="261658"/>
    <lineage>
        <taxon>Eukaryota</taxon>
        <taxon>Amoebozoa</taxon>
        <taxon>Evosea</taxon>
        <taxon>Eumycetozoa</taxon>
        <taxon>Dictyostelia</taxon>
        <taxon>Acytosteliales</taxon>
        <taxon>Cavenderiaceae</taxon>
        <taxon>Cavenderia</taxon>
    </lineage>
</organism>
<dbReference type="InterPro" id="IPR037094">
    <property type="entry name" value="Glyco_hydro_38_cen_sf"/>
</dbReference>
<dbReference type="EC" id="3.2.1.24" evidence="3"/>
<dbReference type="GeneID" id="14872894"/>
<dbReference type="Gene3D" id="2.70.98.30">
    <property type="entry name" value="Golgi alpha-mannosidase II, domain 4"/>
    <property type="match status" value="1"/>
</dbReference>
<evidence type="ECO:0000256" key="4">
    <source>
        <dbReference type="ARBA" id="ARBA00022723"/>
    </source>
</evidence>
<dbReference type="FunFam" id="3.20.110.10:FF:000002">
    <property type="entry name" value="alpha-mannosidase 2C1 isoform X1"/>
    <property type="match status" value="1"/>
</dbReference>
<dbReference type="InterPro" id="IPR027291">
    <property type="entry name" value="Glyco_hydro_38_N_sf"/>
</dbReference>
<dbReference type="GO" id="GO:0006013">
    <property type="term" value="P:mannose metabolic process"/>
    <property type="evidence" value="ECO:0007669"/>
    <property type="project" value="InterPro"/>
</dbReference>
<dbReference type="FunFam" id="2.70.98.30:FF:000001">
    <property type="entry name" value="alpha-mannosidase 2C1 isoform X2"/>
    <property type="match status" value="1"/>
</dbReference>
<feature type="domain" description="Glycoside hydrolase family 38 central" evidence="7">
    <location>
        <begin position="531"/>
        <end position="609"/>
    </location>
</feature>
<comment type="similarity">
    <text evidence="2">Belongs to the glycosyl hydrolase 38 family.</text>
</comment>
<gene>
    <name evidence="8" type="primary">manG</name>
    <name evidence="8" type="ORF">DFA_01603</name>
</gene>
<dbReference type="Gene3D" id="3.20.110.10">
    <property type="entry name" value="Glycoside hydrolase 38, N terminal domain"/>
    <property type="match status" value="1"/>
</dbReference>
<reference evidence="9" key="1">
    <citation type="journal article" date="2011" name="Genome Res.">
        <title>Phylogeny-wide analysis of social amoeba genomes highlights ancient origins for complex intercellular communication.</title>
        <authorList>
            <person name="Heidel A.J."/>
            <person name="Lawal H.M."/>
            <person name="Felder M."/>
            <person name="Schilde C."/>
            <person name="Helps N.R."/>
            <person name="Tunggal B."/>
            <person name="Rivero F."/>
            <person name="John U."/>
            <person name="Schleicher M."/>
            <person name="Eichinger L."/>
            <person name="Platzer M."/>
            <person name="Noegel A.A."/>
            <person name="Schaap P."/>
            <person name="Gloeckner G."/>
        </authorList>
    </citation>
    <scope>NUCLEOTIDE SEQUENCE [LARGE SCALE GENOMIC DNA]</scope>
    <source>
        <strain evidence="9">SH3</strain>
    </source>
</reference>
<dbReference type="InterPro" id="IPR015341">
    <property type="entry name" value="Glyco_hydro_38_cen"/>
</dbReference>
<dbReference type="InterPro" id="IPR041147">
    <property type="entry name" value="GH38_C"/>
</dbReference>
<accession>F4PTP7</accession>
<dbReference type="SMART" id="SM00872">
    <property type="entry name" value="Alpha-mann_mid"/>
    <property type="match status" value="1"/>
</dbReference>
<name>F4PTP7_CACFS</name>
<dbReference type="Pfam" id="PF07748">
    <property type="entry name" value="Glyco_hydro_38C"/>
    <property type="match status" value="1"/>
</dbReference>
<dbReference type="InterPro" id="IPR011013">
    <property type="entry name" value="Gal_mutarotase_sf_dom"/>
</dbReference>
<evidence type="ECO:0000256" key="2">
    <source>
        <dbReference type="ARBA" id="ARBA00009792"/>
    </source>
</evidence>
<dbReference type="Proteomes" id="UP000007797">
    <property type="component" value="Unassembled WGS sequence"/>
</dbReference>
<dbReference type="SUPFAM" id="SSF74650">
    <property type="entry name" value="Galactose mutarotase-like"/>
    <property type="match status" value="1"/>
</dbReference>
<dbReference type="PANTHER" id="PTHR46017">
    <property type="entry name" value="ALPHA-MANNOSIDASE 2C1"/>
    <property type="match status" value="1"/>
</dbReference>
<dbReference type="GO" id="GO:0009313">
    <property type="term" value="P:oligosaccharide catabolic process"/>
    <property type="evidence" value="ECO:0007669"/>
    <property type="project" value="TreeGrafter"/>
</dbReference>
<dbReference type="PANTHER" id="PTHR46017:SF1">
    <property type="entry name" value="ALPHA-MANNOSIDASE 2C1"/>
    <property type="match status" value="1"/>
</dbReference>
<evidence type="ECO:0000256" key="1">
    <source>
        <dbReference type="ARBA" id="ARBA00000365"/>
    </source>
</evidence>
<evidence type="ECO:0000259" key="7">
    <source>
        <dbReference type="SMART" id="SM00872"/>
    </source>
</evidence>
<dbReference type="STRING" id="1054147.F4PTP7"/>
<dbReference type="AlphaFoldDB" id="F4PTP7"/>
<keyword evidence="4" id="KW-0479">Metal-binding</keyword>
<dbReference type="Gene3D" id="1.20.1270.50">
    <property type="entry name" value="Glycoside hydrolase family 38, central domain"/>
    <property type="match status" value="1"/>
</dbReference>
<evidence type="ECO:0000256" key="5">
    <source>
        <dbReference type="ARBA" id="ARBA00022801"/>
    </source>
</evidence>
<evidence type="ECO:0000313" key="9">
    <source>
        <dbReference type="Proteomes" id="UP000007797"/>
    </source>
</evidence>
<dbReference type="OMA" id="GQYWDAW"/>
<dbReference type="Pfam" id="PF17677">
    <property type="entry name" value="Glyco_hydro38C2"/>
    <property type="match status" value="1"/>
</dbReference>